<dbReference type="InterPro" id="IPR036821">
    <property type="entry name" value="Peptide_deformylase_sf"/>
</dbReference>
<gene>
    <name evidence="2 3" type="primary">def</name>
    <name evidence="3" type="ORF">COV84_02590</name>
</gene>
<keyword evidence="2" id="KW-0408">Iron</keyword>
<dbReference type="GO" id="GO:0042586">
    <property type="term" value="F:peptide deformylase activity"/>
    <property type="evidence" value="ECO:0007669"/>
    <property type="project" value="UniProtKB-UniRule"/>
</dbReference>
<comment type="similarity">
    <text evidence="1 2">Belongs to the polypeptide deformylase family.</text>
</comment>
<evidence type="ECO:0000256" key="2">
    <source>
        <dbReference type="HAMAP-Rule" id="MF_00163"/>
    </source>
</evidence>
<keyword evidence="2" id="KW-0648">Protein biosynthesis</keyword>
<dbReference type="InterPro" id="IPR023635">
    <property type="entry name" value="Peptide_deformylase"/>
</dbReference>
<comment type="function">
    <text evidence="2">Removes the formyl group from the N-terminal Met of newly synthesized proteins. Requires at least a dipeptide for an efficient rate of reaction. N-terminal L-methionine is a prerequisite for activity but the enzyme has broad specificity at other positions.</text>
</comment>
<sequence>MLEIKKYGEPILRKKTQLVGEVDDEIRKLVSFLVQAMYQNKGAGLAANQIGLDLNMAVIDTGNGVKVLINPKIISSSGEITDEEGCLSLPGIFFKIKRPENIEVEALDKFGKIQKIKAQRLEARAICHEVDHLNGKLIIDRIGFWQRLRYKLGL</sequence>
<keyword evidence="2" id="KW-0378">Hydrolase</keyword>
<evidence type="ECO:0000313" key="4">
    <source>
        <dbReference type="Proteomes" id="UP000229317"/>
    </source>
</evidence>
<protein>
    <recommendedName>
        <fullName evidence="2">Peptide deformylase</fullName>
        <shortName evidence="2">PDF</shortName>
        <ecNumber evidence="2">3.5.1.88</ecNumber>
    </recommendedName>
    <alternativeName>
        <fullName evidence="2">Polypeptide deformylase</fullName>
    </alternativeName>
</protein>
<dbReference type="Proteomes" id="UP000229317">
    <property type="component" value="Unassembled WGS sequence"/>
</dbReference>
<name>A0A2H0KSS8_9BACT</name>
<feature type="binding site" evidence="2">
    <location>
        <position position="132"/>
    </location>
    <ligand>
        <name>Fe cation</name>
        <dbReference type="ChEBI" id="CHEBI:24875"/>
    </ligand>
</feature>
<evidence type="ECO:0000256" key="1">
    <source>
        <dbReference type="ARBA" id="ARBA00010759"/>
    </source>
</evidence>
<evidence type="ECO:0000313" key="3">
    <source>
        <dbReference type="EMBL" id="PIQ75213.1"/>
    </source>
</evidence>
<dbReference type="PANTHER" id="PTHR10458">
    <property type="entry name" value="PEPTIDE DEFORMYLASE"/>
    <property type="match status" value="1"/>
</dbReference>
<dbReference type="PIRSF" id="PIRSF004749">
    <property type="entry name" value="Pep_def"/>
    <property type="match status" value="1"/>
</dbReference>
<dbReference type="NCBIfam" id="TIGR00079">
    <property type="entry name" value="pept_deformyl"/>
    <property type="match status" value="1"/>
</dbReference>
<dbReference type="GO" id="GO:0046872">
    <property type="term" value="F:metal ion binding"/>
    <property type="evidence" value="ECO:0007669"/>
    <property type="project" value="UniProtKB-KW"/>
</dbReference>
<feature type="binding site" evidence="2">
    <location>
        <position position="86"/>
    </location>
    <ligand>
        <name>Fe cation</name>
        <dbReference type="ChEBI" id="CHEBI:24875"/>
    </ligand>
</feature>
<dbReference type="EMBL" id="PCVO01000037">
    <property type="protein sequence ID" value="PIQ75213.1"/>
    <property type="molecule type" value="Genomic_DNA"/>
</dbReference>
<proteinExistence type="inferred from homology"/>
<organism evidence="3 4">
    <name type="scientific">Candidatus Portnoybacteria bacterium CG11_big_fil_rev_8_21_14_0_20_40_15</name>
    <dbReference type="NCBI Taxonomy" id="1974817"/>
    <lineage>
        <taxon>Bacteria</taxon>
        <taxon>Candidatus Portnoyibacteriota</taxon>
    </lineage>
</organism>
<dbReference type="PANTHER" id="PTHR10458:SF22">
    <property type="entry name" value="PEPTIDE DEFORMYLASE"/>
    <property type="match status" value="1"/>
</dbReference>
<dbReference type="NCBIfam" id="NF001159">
    <property type="entry name" value="PRK00150.1-3"/>
    <property type="match status" value="1"/>
</dbReference>
<dbReference type="SUPFAM" id="SSF56420">
    <property type="entry name" value="Peptide deformylase"/>
    <property type="match status" value="1"/>
</dbReference>
<comment type="catalytic activity">
    <reaction evidence="2">
        <text>N-terminal N-formyl-L-methionyl-[peptide] + H2O = N-terminal L-methionyl-[peptide] + formate</text>
        <dbReference type="Rhea" id="RHEA:24420"/>
        <dbReference type="Rhea" id="RHEA-COMP:10639"/>
        <dbReference type="Rhea" id="RHEA-COMP:10640"/>
        <dbReference type="ChEBI" id="CHEBI:15377"/>
        <dbReference type="ChEBI" id="CHEBI:15740"/>
        <dbReference type="ChEBI" id="CHEBI:49298"/>
        <dbReference type="ChEBI" id="CHEBI:64731"/>
        <dbReference type="EC" id="3.5.1.88"/>
    </reaction>
</comment>
<dbReference type="Gene3D" id="3.90.45.10">
    <property type="entry name" value="Peptide deformylase"/>
    <property type="match status" value="1"/>
</dbReference>
<dbReference type="EC" id="3.5.1.88" evidence="2"/>
<dbReference type="AlphaFoldDB" id="A0A2H0KSS8"/>
<accession>A0A2H0KSS8</accession>
<dbReference type="PRINTS" id="PR01576">
    <property type="entry name" value="PDEFORMYLASE"/>
</dbReference>
<dbReference type="CDD" id="cd00487">
    <property type="entry name" value="Pep_deformylase"/>
    <property type="match status" value="1"/>
</dbReference>
<dbReference type="HAMAP" id="MF_00163">
    <property type="entry name" value="Pep_deformylase"/>
    <property type="match status" value="1"/>
</dbReference>
<dbReference type="Pfam" id="PF01327">
    <property type="entry name" value="Pep_deformylase"/>
    <property type="match status" value="1"/>
</dbReference>
<comment type="caution">
    <text evidence="3">The sequence shown here is derived from an EMBL/GenBank/DDBJ whole genome shotgun (WGS) entry which is preliminary data.</text>
</comment>
<dbReference type="GO" id="GO:0006412">
    <property type="term" value="P:translation"/>
    <property type="evidence" value="ECO:0007669"/>
    <property type="project" value="UniProtKB-UniRule"/>
</dbReference>
<comment type="cofactor">
    <cofactor evidence="2">
        <name>Fe(2+)</name>
        <dbReference type="ChEBI" id="CHEBI:29033"/>
    </cofactor>
    <text evidence="2">Binds 1 Fe(2+) ion.</text>
</comment>
<reference evidence="3 4" key="1">
    <citation type="submission" date="2017-09" db="EMBL/GenBank/DDBJ databases">
        <title>Depth-based differentiation of microbial function through sediment-hosted aquifers and enrichment of novel symbionts in the deep terrestrial subsurface.</title>
        <authorList>
            <person name="Probst A.J."/>
            <person name="Ladd B."/>
            <person name="Jarett J.K."/>
            <person name="Geller-Mcgrath D.E."/>
            <person name="Sieber C.M."/>
            <person name="Emerson J.B."/>
            <person name="Anantharaman K."/>
            <person name="Thomas B.C."/>
            <person name="Malmstrom R."/>
            <person name="Stieglmeier M."/>
            <person name="Klingl A."/>
            <person name="Woyke T."/>
            <person name="Ryan C.M."/>
            <person name="Banfield J.F."/>
        </authorList>
    </citation>
    <scope>NUCLEOTIDE SEQUENCE [LARGE SCALE GENOMIC DNA]</scope>
    <source>
        <strain evidence="3">CG11_big_fil_rev_8_21_14_0_20_40_15</strain>
    </source>
</reference>
<feature type="active site" evidence="2">
    <location>
        <position position="129"/>
    </location>
</feature>
<keyword evidence="2" id="KW-0479">Metal-binding</keyword>
<feature type="binding site" evidence="2">
    <location>
        <position position="128"/>
    </location>
    <ligand>
        <name>Fe cation</name>
        <dbReference type="ChEBI" id="CHEBI:24875"/>
    </ligand>
</feature>